<proteinExistence type="predicted"/>
<dbReference type="EMBL" id="PJQY01001020">
    <property type="protein sequence ID" value="PQQ05996.1"/>
    <property type="molecule type" value="Genomic_DNA"/>
</dbReference>
<organism evidence="1 2">
    <name type="scientific">Prunus yedoensis var. nudiflora</name>
    <dbReference type="NCBI Taxonomy" id="2094558"/>
    <lineage>
        <taxon>Eukaryota</taxon>
        <taxon>Viridiplantae</taxon>
        <taxon>Streptophyta</taxon>
        <taxon>Embryophyta</taxon>
        <taxon>Tracheophyta</taxon>
        <taxon>Spermatophyta</taxon>
        <taxon>Magnoliopsida</taxon>
        <taxon>eudicotyledons</taxon>
        <taxon>Gunneridae</taxon>
        <taxon>Pentapetalae</taxon>
        <taxon>rosids</taxon>
        <taxon>fabids</taxon>
        <taxon>Rosales</taxon>
        <taxon>Rosaceae</taxon>
        <taxon>Amygdaloideae</taxon>
        <taxon>Amygdaleae</taxon>
        <taxon>Prunus</taxon>
    </lineage>
</organism>
<keyword evidence="2" id="KW-1185">Reference proteome</keyword>
<reference evidence="1 2" key="1">
    <citation type="submission" date="2018-02" db="EMBL/GenBank/DDBJ databases">
        <title>Draft genome of wild Prunus yedoensis var. nudiflora.</title>
        <authorList>
            <person name="Baek S."/>
            <person name="Kim J.-H."/>
            <person name="Choi K."/>
            <person name="Kim G.-B."/>
            <person name="Cho A."/>
            <person name="Jang H."/>
            <person name="Shin C.-H."/>
            <person name="Yu H.-J."/>
            <person name="Mun J.-H."/>
        </authorList>
    </citation>
    <scope>NUCLEOTIDE SEQUENCE [LARGE SCALE GENOMIC DNA]</scope>
    <source>
        <strain evidence="2">cv. Jeju island</strain>
        <tissue evidence="1">Leaf</tissue>
    </source>
</reference>
<protein>
    <submittedName>
        <fullName evidence="1">Uncharacterized protein</fullName>
    </submittedName>
</protein>
<dbReference type="Proteomes" id="UP000250321">
    <property type="component" value="Unassembled WGS sequence"/>
</dbReference>
<evidence type="ECO:0000313" key="1">
    <source>
        <dbReference type="EMBL" id="PQQ05996.1"/>
    </source>
</evidence>
<comment type="caution">
    <text evidence="1">The sequence shown here is derived from an EMBL/GenBank/DDBJ whole genome shotgun (WGS) entry which is preliminary data.</text>
</comment>
<evidence type="ECO:0000313" key="2">
    <source>
        <dbReference type="Proteomes" id="UP000250321"/>
    </source>
</evidence>
<name>A0A314ZVY8_PRUYE</name>
<dbReference type="AlphaFoldDB" id="A0A314ZVY8"/>
<gene>
    <name evidence="1" type="ORF">Pyn_38583</name>
</gene>
<accession>A0A314ZVY8</accession>
<sequence>MAKFLFSMMVERLFHTSPMPLRPGSNQFLSFLSMEKRALQMARKLLSYSCEPDPGTGCCWRAMNLRGINGGGGNWVRLCK</sequence>